<accession>M0M564</accession>
<dbReference type="InterPro" id="IPR043815">
    <property type="entry name" value="DUF5797"/>
</dbReference>
<dbReference type="EMBL" id="AOMB01000015">
    <property type="protein sequence ID" value="EMA39779.1"/>
    <property type="molecule type" value="Genomic_DNA"/>
</dbReference>
<sequence>MALSDEATERLADVVALQPTKNGELEERWGMDGGSEVHQYLEAELKEYYYRDENSLIRATADAAELVGAEPDDGPRTVRVPELEVSVFDVVADQDDDPESVVSVLHKLRETHDIDPAPDDVRSALRGLARRGVVEVVQRTVPVFRLAVERDSVVVEPIDED</sequence>
<evidence type="ECO:0000313" key="1">
    <source>
        <dbReference type="EMBL" id="EMA39779.1"/>
    </source>
</evidence>
<comment type="caution">
    <text evidence="1">The sequence shown here is derived from an EMBL/GenBank/DDBJ whole genome shotgun (WGS) entry which is preliminary data.</text>
</comment>
<dbReference type="RefSeq" id="WP_007691846.1">
    <property type="nucleotide sequence ID" value="NZ_AJRK01000211.1"/>
</dbReference>
<dbReference type="Proteomes" id="UP000011566">
    <property type="component" value="Unassembled WGS sequence"/>
</dbReference>
<dbReference type="OrthoDB" id="213344at2157"/>
<protein>
    <submittedName>
        <fullName evidence="1">Uncharacterized protein</fullName>
    </submittedName>
</protein>
<proteinExistence type="predicted"/>
<dbReference type="AlphaFoldDB" id="M0M564"/>
<dbReference type="eggNOG" id="arCOG04588">
    <property type="taxonomic scope" value="Archaea"/>
</dbReference>
<evidence type="ECO:0000313" key="2">
    <source>
        <dbReference type="Proteomes" id="UP000011566"/>
    </source>
</evidence>
<reference evidence="1 2" key="1">
    <citation type="journal article" date="2014" name="PLoS Genet.">
        <title>Phylogenetically driven sequencing of extremely halophilic archaea reveals strategies for static and dynamic osmo-response.</title>
        <authorList>
            <person name="Becker E.A."/>
            <person name="Seitzer P.M."/>
            <person name="Tritt A."/>
            <person name="Larsen D."/>
            <person name="Krusor M."/>
            <person name="Yao A.I."/>
            <person name="Wu D."/>
            <person name="Madern D."/>
            <person name="Eisen J.A."/>
            <person name="Darling A.E."/>
            <person name="Facciotti M.T."/>
        </authorList>
    </citation>
    <scope>NUCLEOTIDE SEQUENCE [LARGE SCALE GENOMIC DNA]</scope>
    <source>
        <strain evidence="1 2">100A6</strain>
    </source>
</reference>
<gene>
    <name evidence="1" type="ORF">C447_05967</name>
</gene>
<dbReference type="Pfam" id="PF19110">
    <property type="entry name" value="DUF5797"/>
    <property type="match status" value="1"/>
</dbReference>
<name>M0M564_9EURY</name>
<keyword evidence="2" id="KW-1185">Reference proteome</keyword>
<organism evidence="1 2">
    <name type="scientific">Halococcus hamelinensis 100A6</name>
    <dbReference type="NCBI Taxonomy" id="1132509"/>
    <lineage>
        <taxon>Archaea</taxon>
        <taxon>Methanobacteriati</taxon>
        <taxon>Methanobacteriota</taxon>
        <taxon>Stenosarchaea group</taxon>
        <taxon>Halobacteria</taxon>
        <taxon>Halobacteriales</taxon>
        <taxon>Halococcaceae</taxon>
        <taxon>Halococcus</taxon>
    </lineage>
</organism>
<dbReference type="PATRIC" id="fig|1132509.6.peg.1365"/>